<evidence type="ECO:0000256" key="1">
    <source>
        <dbReference type="HAMAP-Rule" id="MF_00934"/>
    </source>
</evidence>
<keyword evidence="1" id="KW-0694">RNA-binding</keyword>
<dbReference type="InterPro" id="IPR029063">
    <property type="entry name" value="SAM-dependent_MTases_sf"/>
</dbReference>
<name>A0A067Z7R8_GLUOY</name>
<dbReference type="Gene3D" id="3.40.50.150">
    <property type="entry name" value="Vaccinia Virus protein VP39"/>
    <property type="match status" value="1"/>
</dbReference>
<comment type="similarity">
    <text evidence="1">Belongs to the RlmJ family.</text>
</comment>
<dbReference type="GO" id="GO:0070475">
    <property type="term" value="P:rRNA base methylation"/>
    <property type="evidence" value="ECO:0007669"/>
    <property type="project" value="UniProtKB-UniRule"/>
</dbReference>
<comment type="subunit">
    <text evidence="1">Monomer.</text>
</comment>
<dbReference type="EMBL" id="CP004373">
    <property type="protein sequence ID" value="AHK71870.1"/>
    <property type="molecule type" value="Genomic_DNA"/>
</dbReference>
<dbReference type="GO" id="GO:0003723">
    <property type="term" value="F:RNA binding"/>
    <property type="evidence" value="ECO:0007669"/>
    <property type="project" value="UniProtKB-UniRule"/>
</dbReference>
<proteinExistence type="inferred from homology"/>
<dbReference type="SUPFAM" id="SSF53335">
    <property type="entry name" value="S-adenosyl-L-methionine-dependent methyltransferases"/>
    <property type="match status" value="1"/>
</dbReference>
<gene>
    <name evidence="1" type="primary">rlmJ</name>
    <name evidence="2" type="ORF">GLS_c19970</name>
</gene>
<keyword evidence="1" id="KW-0698">rRNA processing</keyword>
<reference evidence="2 3" key="1">
    <citation type="journal article" date="2015" name="Appl. Microbiol. Biotechnol.">
        <title>The consequence of an additional NADH dehydrogenase paralog on the growth of Gluconobacter oxydans DSM3504.</title>
        <authorList>
            <person name="Kostner D."/>
            <person name="Luchterhand B."/>
            <person name="Junker A."/>
            <person name="Volland S."/>
            <person name="Daniel R."/>
            <person name="Buchs J."/>
            <person name="Liebl W."/>
            <person name="Ehrenreich A."/>
        </authorList>
    </citation>
    <scope>NUCLEOTIDE SEQUENCE [LARGE SCALE GENOMIC DNA]</scope>
    <source>
        <strain evidence="2">DSM 3504</strain>
    </source>
</reference>
<feature type="binding site" evidence="1">
    <location>
        <position position="18"/>
    </location>
    <ligand>
        <name>S-adenosyl-L-methionine</name>
        <dbReference type="ChEBI" id="CHEBI:59789"/>
    </ligand>
</feature>
<comment type="catalytic activity">
    <reaction evidence="1">
        <text>adenosine(2030) in 23S rRNA + S-adenosyl-L-methionine = N(6)-methyladenosine(2030) in 23S rRNA + S-adenosyl-L-homocysteine + H(+)</text>
        <dbReference type="Rhea" id="RHEA:43736"/>
        <dbReference type="Rhea" id="RHEA-COMP:10668"/>
        <dbReference type="Rhea" id="RHEA-COMP:10669"/>
        <dbReference type="ChEBI" id="CHEBI:15378"/>
        <dbReference type="ChEBI" id="CHEBI:57856"/>
        <dbReference type="ChEBI" id="CHEBI:59789"/>
        <dbReference type="ChEBI" id="CHEBI:74411"/>
        <dbReference type="ChEBI" id="CHEBI:74449"/>
        <dbReference type="EC" id="2.1.1.266"/>
    </reaction>
</comment>
<dbReference type="HAMAP" id="MF_00934">
    <property type="entry name" value="23SrRNA_methyltr_J"/>
    <property type="match status" value="1"/>
</dbReference>
<feature type="binding site" evidence="1">
    <location>
        <position position="41"/>
    </location>
    <ligand>
        <name>S-adenosyl-L-methionine</name>
        <dbReference type="ChEBI" id="CHEBI:59789"/>
    </ligand>
</feature>
<dbReference type="PANTHER" id="PTHR37426:SF1">
    <property type="entry name" value="RIBOSOMAL RNA LARGE SUBUNIT METHYLTRANSFERASE J"/>
    <property type="match status" value="1"/>
</dbReference>
<feature type="binding site" evidence="1">
    <location>
        <position position="161"/>
    </location>
    <ligand>
        <name>S-adenosyl-L-methionine</name>
        <dbReference type="ChEBI" id="CHEBI:59789"/>
    </ligand>
</feature>
<comment type="function">
    <text evidence="1">Specifically methylates the adenine in position 2030 of 23S rRNA.</text>
</comment>
<feature type="binding site" evidence="1">
    <location>
        <position position="114"/>
    </location>
    <ligand>
        <name>S-adenosyl-L-methionine</name>
        <dbReference type="ChEBI" id="CHEBI:59789"/>
    </ligand>
</feature>
<sequence>MNYRHIYHAGNFADCMKHALLLALIKALKRKPAGFVVLDTHAGCGRYDLSSEEAEKTGEWRAGIGQLLEQPATEPLADYLDAVRPNVQDRHRYPGSPAFARAELRPQDQLIACELHPEDVRPLRRLFHADPQAAIHHRDGYEALRALLPPKDLKRGLVLIDPPFEKPDDFARCADAIALIRTRFRAGIIAVWYPIKHRTPVRAFYTALQDAGIRDMLACEFLLRPPVDPSRLNGCGLLVVNAPFGFEDDARNILEALATGLRSPEAEDIQINIERLTEE</sequence>
<organism evidence="2 3">
    <name type="scientific">Gluconobacter oxydans DSM 3504</name>
    <dbReference type="NCBI Taxonomy" id="1288313"/>
    <lineage>
        <taxon>Bacteria</taxon>
        <taxon>Pseudomonadati</taxon>
        <taxon>Pseudomonadota</taxon>
        <taxon>Alphaproteobacteria</taxon>
        <taxon>Acetobacterales</taxon>
        <taxon>Acetobacteraceae</taxon>
        <taxon>Gluconobacter</taxon>
    </lineage>
</organism>
<dbReference type="GO" id="GO:0005829">
    <property type="term" value="C:cytosol"/>
    <property type="evidence" value="ECO:0007669"/>
    <property type="project" value="TreeGrafter"/>
</dbReference>
<evidence type="ECO:0000313" key="3">
    <source>
        <dbReference type="Proteomes" id="UP000031656"/>
    </source>
</evidence>
<feature type="site" description="Interaction with substrate rRNA" evidence="1">
    <location>
        <position position="3"/>
    </location>
</feature>
<dbReference type="KEGG" id="goy:GLS_c19970"/>
<dbReference type="HOGENOM" id="CLU_061769_0_0_5"/>
<dbReference type="Proteomes" id="UP000031656">
    <property type="component" value="Chromosome"/>
</dbReference>
<dbReference type="RefSeq" id="WP_041112126.1">
    <property type="nucleotide sequence ID" value="NZ_CP004373.1"/>
</dbReference>
<keyword evidence="1" id="KW-0489">Methyltransferase</keyword>
<dbReference type="PANTHER" id="PTHR37426">
    <property type="entry name" value="RIBOSOMAL RNA LARGE SUBUNIT METHYLTRANSFERASE J"/>
    <property type="match status" value="1"/>
</dbReference>
<keyword evidence="1" id="KW-0808">Transferase</keyword>
<feature type="binding site" evidence="1">
    <location>
        <begin position="139"/>
        <end position="140"/>
    </location>
    <ligand>
        <name>S-adenosyl-L-methionine</name>
        <dbReference type="ChEBI" id="CHEBI:59789"/>
    </ligand>
</feature>
<protein>
    <recommendedName>
        <fullName evidence="1">Ribosomal RNA large subunit methyltransferase J</fullName>
        <ecNumber evidence="1">2.1.1.266</ecNumber>
    </recommendedName>
    <alternativeName>
        <fullName evidence="1">23S rRNA (adenine(2030)-N6)-methyltransferase</fullName>
    </alternativeName>
    <alternativeName>
        <fullName evidence="1">23S rRNA m6A2030 methyltransferase</fullName>
    </alternativeName>
</protein>
<keyword evidence="1" id="KW-0949">S-adenosyl-L-methionine</keyword>
<dbReference type="GeneID" id="56906218"/>
<feature type="binding site" evidence="1">
    <location>
        <position position="96"/>
    </location>
    <ligand>
        <name>S-adenosyl-L-methionine</name>
        <dbReference type="ChEBI" id="CHEBI:59789"/>
    </ligand>
</feature>
<evidence type="ECO:0000313" key="2">
    <source>
        <dbReference type="EMBL" id="AHK71870.1"/>
    </source>
</evidence>
<accession>A0A067Z7R8</accession>
<dbReference type="EC" id="2.1.1.266" evidence="1"/>
<dbReference type="InterPro" id="IPR007473">
    <property type="entry name" value="RlmJ"/>
</dbReference>
<dbReference type="GO" id="GO:0036307">
    <property type="term" value="F:23S rRNA (adenine(2030)-N(6))-methyltransferase activity"/>
    <property type="evidence" value="ECO:0007669"/>
    <property type="project" value="UniProtKB-UniRule"/>
</dbReference>
<feature type="active site" description="Proton acceptor" evidence="1">
    <location>
        <position position="161"/>
    </location>
</feature>
<dbReference type="AlphaFoldDB" id="A0A067Z7R8"/>
<dbReference type="Pfam" id="PF04378">
    <property type="entry name" value="RsmJ"/>
    <property type="match status" value="1"/>
</dbReference>